<dbReference type="GO" id="GO:0016853">
    <property type="term" value="F:isomerase activity"/>
    <property type="evidence" value="ECO:0007669"/>
    <property type="project" value="UniProtKB-KW"/>
</dbReference>
<organism evidence="3 4">
    <name type="scientific">Fibrella rubiginis</name>
    <dbReference type="NCBI Taxonomy" id="2817060"/>
    <lineage>
        <taxon>Bacteria</taxon>
        <taxon>Pseudomonadati</taxon>
        <taxon>Bacteroidota</taxon>
        <taxon>Cytophagia</taxon>
        <taxon>Cytophagales</taxon>
        <taxon>Spirosomataceae</taxon>
        <taxon>Fibrella</taxon>
    </lineage>
</organism>
<comment type="caution">
    <text evidence="3">The sequence shown here is derived from an EMBL/GenBank/DDBJ whole genome shotgun (WGS) entry which is preliminary data.</text>
</comment>
<sequence>MTPQHYARQYRNALLNDVTPFWQRHSVDHEHGGFFTCLDRQGHVYDTDKFVWLQARQVWTFAMLYNRLGQESGEATSQGRRADWLAMAQYGADFLEKYGRAEDGNWYFSLTREGRPLVQPYNIFSDCFATMAFGQLSIATGRDAYAHIAKMTFEGILARQENPKGQWSKAVAGTRPLKNFALPMILCNLALEIEHLLDRDQVDQTIETCIHEVMDVFYDADLGLIRENVTPDGQVSDSFEGRLLNPGHAIEAMWFIMDLAARRDDRALMERAVKITLDTLNYAWDKEYGGILYFMDADGHPPQQLEWDQKLWWVHVETLISLLKGYHLTGNQQCWDWFVRLHDYTWSHFPDPTHGEWYGYLNRRGEVLLPLKGGKWKGCYHVPRGLYQCWQVLERLSANKQLHTV</sequence>
<proteinExistence type="inferred from homology"/>
<comment type="similarity">
    <text evidence="1">Belongs to the N-acylglucosamine 2-epimerase family.</text>
</comment>
<gene>
    <name evidence="3" type="ORF">J2I47_07385</name>
</gene>
<name>A0A939K0R3_9BACT</name>
<reference evidence="3" key="1">
    <citation type="submission" date="2021-03" db="EMBL/GenBank/DDBJ databases">
        <title>Fibrella sp. HMF5335 genome sequencing and assembly.</title>
        <authorList>
            <person name="Kang H."/>
            <person name="Kim H."/>
            <person name="Bae S."/>
            <person name="Joh K."/>
        </authorList>
    </citation>
    <scope>NUCLEOTIDE SEQUENCE</scope>
    <source>
        <strain evidence="3">HMF5335</strain>
    </source>
</reference>
<dbReference type="SUPFAM" id="SSF48208">
    <property type="entry name" value="Six-hairpin glycosidases"/>
    <property type="match status" value="1"/>
</dbReference>
<dbReference type="Pfam" id="PF07221">
    <property type="entry name" value="GlcNAc_2-epim"/>
    <property type="match status" value="1"/>
</dbReference>
<dbReference type="AlphaFoldDB" id="A0A939K0R3"/>
<evidence type="ECO:0000313" key="4">
    <source>
        <dbReference type="Proteomes" id="UP000664034"/>
    </source>
</evidence>
<accession>A0A939K0R3</accession>
<dbReference type="InterPro" id="IPR008928">
    <property type="entry name" value="6-hairpin_glycosidase_sf"/>
</dbReference>
<dbReference type="Proteomes" id="UP000664034">
    <property type="component" value="Unassembled WGS sequence"/>
</dbReference>
<dbReference type="CDD" id="cd00249">
    <property type="entry name" value="AGE"/>
    <property type="match status" value="1"/>
</dbReference>
<evidence type="ECO:0000256" key="1">
    <source>
        <dbReference type="ARBA" id="ARBA00008558"/>
    </source>
</evidence>
<evidence type="ECO:0000313" key="3">
    <source>
        <dbReference type="EMBL" id="MBO0936367.1"/>
    </source>
</evidence>
<dbReference type="InterPro" id="IPR010819">
    <property type="entry name" value="AGE/CE"/>
</dbReference>
<dbReference type="GO" id="GO:0005975">
    <property type="term" value="P:carbohydrate metabolic process"/>
    <property type="evidence" value="ECO:0007669"/>
    <property type="project" value="InterPro"/>
</dbReference>
<keyword evidence="2" id="KW-0413">Isomerase</keyword>
<dbReference type="PANTHER" id="PTHR15108">
    <property type="entry name" value="N-ACYLGLUCOSAMINE-2-EPIMERASE"/>
    <property type="match status" value="1"/>
</dbReference>
<keyword evidence="4" id="KW-1185">Reference proteome</keyword>
<dbReference type="InterPro" id="IPR012341">
    <property type="entry name" value="6hp_glycosidase-like_sf"/>
</dbReference>
<dbReference type="EMBL" id="JAFMYV010000003">
    <property type="protein sequence ID" value="MBO0936367.1"/>
    <property type="molecule type" value="Genomic_DNA"/>
</dbReference>
<dbReference type="InterPro" id="IPR034116">
    <property type="entry name" value="AGE_dom"/>
</dbReference>
<protein>
    <submittedName>
        <fullName evidence="3">AGE family epimerase/isomerase</fullName>
    </submittedName>
</protein>
<dbReference type="RefSeq" id="WP_207363933.1">
    <property type="nucleotide sequence ID" value="NZ_JAFMYV010000003.1"/>
</dbReference>
<dbReference type="FunFam" id="1.50.10.10:FF:000021">
    <property type="entry name" value="N-acylglucosamine 2-epimerase"/>
    <property type="match status" value="1"/>
</dbReference>
<evidence type="ECO:0000256" key="2">
    <source>
        <dbReference type="ARBA" id="ARBA00023235"/>
    </source>
</evidence>
<dbReference type="Gene3D" id="1.50.10.10">
    <property type="match status" value="1"/>
</dbReference>